<dbReference type="GO" id="GO:0005164">
    <property type="term" value="F:tumor necrosis factor receptor binding"/>
    <property type="evidence" value="ECO:0007669"/>
    <property type="project" value="TreeGrafter"/>
</dbReference>
<dbReference type="PANTHER" id="PTHR10131:SF153">
    <property type="entry name" value="RING-TYPE DOMAIN-CONTAINING PROTEIN"/>
    <property type="match status" value="1"/>
</dbReference>
<sequence>MAANGNDIEFVQPLQDEFKCTFCKLVLCTPFQTSCGHRYCERCIKENILTSGSKMCPEDNTVISMEQIFPDKFCNREIMKLQIFCSNKHRGCNWTGPLKFSKDHQSECPKHLLVCPKGCEAIVPRSEMENHFACACPCADTTCPMAGQCDFQGSRAELREHLAKKYVEHTFMVKDKMSAMQSDIEMVREQQEVFMTNQQDEVLTLRNDVANLRALFESQL</sequence>
<dbReference type="Proteomes" id="UP001152795">
    <property type="component" value="Unassembled WGS sequence"/>
</dbReference>
<dbReference type="GO" id="GO:0043122">
    <property type="term" value="P:regulation of canonical NF-kappaB signal transduction"/>
    <property type="evidence" value="ECO:0007669"/>
    <property type="project" value="TreeGrafter"/>
</dbReference>
<dbReference type="GO" id="GO:0009898">
    <property type="term" value="C:cytoplasmic side of plasma membrane"/>
    <property type="evidence" value="ECO:0007669"/>
    <property type="project" value="TreeGrafter"/>
</dbReference>
<dbReference type="Pfam" id="PF02176">
    <property type="entry name" value="zf-TRAF"/>
    <property type="match status" value="1"/>
</dbReference>
<protein>
    <submittedName>
        <fullName evidence="1">TNF receptor-associated factor 6-like</fullName>
    </submittedName>
</protein>
<dbReference type="SUPFAM" id="SSF57850">
    <property type="entry name" value="RING/U-box"/>
    <property type="match status" value="1"/>
</dbReference>
<dbReference type="PROSITE" id="PS50089">
    <property type="entry name" value="ZF_RING_2"/>
    <property type="match status" value="1"/>
</dbReference>
<dbReference type="InterPro" id="IPR049440">
    <property type="entry name" value="TRAF3/5_RING"/>
</dbReference>
<reference evidence="1" key="1">
    <citation type="submission" date="2020-04" db="EMBL/GenBank/DDBJ databases">
        <authorList>
            <person name="Alioto T."/>
            <person name="Alioto T."/>
            <person name="Gomez Garrido J."/>
        </authorList>
    </citation>
    <scope>NUCLEOTIDE SEQUENCE</scope>
    <source>
        <strain evidence="1">A484AB</strain>
    </source>
</reference>
<dbReference type="EMBL" id="CACRXK020008946">
    <property type="protein sequence ID" value="CAB4016039.1"/>
    <property type="molecule type" value="Genomic_DNA"/>
</dbReference>
<organism evidence="1 2">
    <name type="scientific">Paramuricea clavata</name>
    <name type="common">Red gorgonian</name>
    <name type="synonym">Violescent sea-whip</name>
    <dbReference type="NCBI Taxonomy" id="317549"/>
    <lineage>
        <taxon>Eukaryota</taxon>
        <taxon>Metazoa</taxon>
        <taxon>Cnidaria</taxon>
        <taxon>Anthozoa</taxon>
        <taxon>Octocorallia</taxon>
        <taxon>Malacalcyonacea</taxon>
        <taxon>Plexauridae</taxon>
        <taxon>Paramuricea</taxon>
    </lineage>
</organism>
<comment type="caution">
    <text evidence="1">The sequence shown here is derived from an EMBL/GenBank/DDBJ whole genome shotgun (WGS) entry which is preliminary data.</text>
</comment>
<keyword evidence="2" id="KW-1185">Reference proteome</keyword>
<proteinExistence type="predicted"/>
<dbReference type="InterPro" id="IPR013083">
    <property type="entry name" value="Znf_RING/FYVE/PHD"/>
</dbReference>
<dbReference type="Pfam" id="PF21363">
    <property type="entry name" value="TRAF3_RING"/>
    <property type="match status" value="1"/>
</dbReference>
<dbReference type="AlphaFoldDB" id="A0A6S7IGE8"/>
<dbReference type="PANTHER" id="PTHR10131">
    <property type="entry name" value="TNF RECEPTOR ASSOCIATED FACTOR"/>
    <property type="match status" value="1"/>
</dbReference>
<dbReference type="SUPFAM" id="SSF49599">
    <property type="entry name" value="TRAF domain-like"/>
    <property type="match status" value="2"/>
</dbReference>
<dbReference type="FunFam" id="3.30.40.10:FF:000179">
    <property type="entry name" value="TNF receptor-associated factor"/>
    <property type="match status" value="1"/>
</dbReference>
<dbReference type="InterPro" id="IPR001293">
    <property type="entry name" value="Znf_TRAF"/>
</dbReference>
<dbReference type="InterPro" id="IPR017907">
    <property type="entry name" value="Znf_RING_CS"/>
</dbReference>
<dbReference type="GO" id="GO:0008270">
    <property type="term" value="F:zinc ion binding"/>
    <property type="evidence" value="ECO:0007669"/>
    <property type="project" value="InterPro"/>
</dbReference>
<dbReference type="PROSITE" id="PS00518">
    <property type="entry name" value="ZF_RING_1"/>
    <property type="match status" value="1"/>
</dbReference>
<dbReference type="PROSITE" id="PS50145">
    <property type="entry name" value="ZF_TRAF"/>
    <property type="match status" value="1"/>
</dbReference>
<accession>A0A6S7IGE8</accession>
<dbReference type="Gene3D" id="3.30.40.10">
    <property type="entry name" value="Zinc/RING finger domain, C3HC4 (zinc finger)"/>
    <property type="match status" value="2"/>
</dbReference>
<dbReference type="OrthoDB" id="9049620at2759"/>
<evidence type="ECO:0000313" key="1">
    <source>
        <dbReference type="EMBL" id="CAB4016039.1"/>
    </source>
</evidence>
<keyword evidence="1" id="KW-0675">Receptor</keyword>
<evidence type="ECO:0000313" key="2">
    <source>
        <dbReference type="Proteomes" id="UP001152795"/>
    </source>
</evidence>
<name>A0A6S7IGE8_PARCT</name>
<dbReference type="InterPro" id="IPR001841">
    <property type="entry name" value="Znf_RING"/>
</dbReference>
<gene>
    <name evidence="1" type="ORF">PACLA_8A041598</name>
</gene>